<comment type="subcellular location">
    <subcellularLocation>
        <location evidence="4">Nucleus</location>
    </subcellularLocation>
</comment>
<keyword evidence="2 4" id="KW-0238">DNA-binding</keyword>
<evidence type="ECO:0000256" key="2">
    <source>
        <dbReference type="ARBA" id="ARBA00023125"/>
    </source>
</evidence>
<dbReference type="SMART" id="SM00526">
    <property type="entry name" value="H15"/>
    <property type="match status" value="1"/>
</dbReference>
<dbReference type="InterPro" id="IPR005819">
    <property type="entry name" value="H1/H5"/>
</dbReference>
<sequence>MDIKNVRKWCREFNEGRINVHDEQRSGRPRLPESTVARIDEMVRANRRITLEEIEDGLNEDCSHFSVHKIVSETLGYRKVSARNVCSYTMSEKKSPAKKTSPSKSKPKLLDLILISIKELKDRKGSSLRAIKKHMESAHGVAVDKNSSRITKTVKQALEDGLLAQQSGIGANGSLKLSEKAIEKLKNDQKKASEKKKLKENKEKKAAAAAEKPKKKSSEKKSVKAITKKAKEAKKATPKKPKKDSSAPKKSGEKAKKVKDTPKKKVSKAAKTPKKASKKPAKSSEKKAKKTPAKKASLKPKKVAEKKPKKADKASKASKK</sequence>
<dbReference type="InterPro" id="IPR052709">
    <property type="entry name" value="Transposase-MT_Hybrid"/>
</dbReference>
<proteinExistence type="inferred from homology"/>
<evidence type="ECO:0000256" key="4">
    <source>
        <dbReference type="RuleBase" id="RU003894"/>
    </source>
</evidence>
<feature type="compositionally biased region" description="Basic and acidic residues" evidence="5">
    <location>
        <begin position="185"/>
        <end position="206"/>
    </location>
</feature>
<dbReference type="InterPro" id="IPR036390">
    <property type="entry name" value="WH_DNA-bd_sf"/>
</dbReference>
<keyword evidence="4" id="KW-0158">Chromosome</keyword>
<dbReference type="SUPFAM" id="SSF46785">
    <property type="entry name" value="Winged helix' DNA-binding domain"/>
    <property type="match status" value="1"/>
</dbReference>
<dbReference type="Proteomes" id="UP001235939">
    <property type="component" value="Chromosome 07"/>
</dbReference>
<dbReference type="PROSITE" id="PS51504">
    <property type="entry name" value="H15"/>
    <property type="match status" value="1"/>
</dbReference>
<evidence type="ECO:0000259" key="6">
    <source>
        <dbReference type="PROSITE" id="PS51504"/>
    </source>
</evidence>
<feature type="domain" description="H15" evidence="6">
    <location>
        <begin position="105"/>
        <end position="179"/>
    </location>
</feature>
<dbReference type="PRINTS" id="PR00624">
    <property type="entry name" value="HISTONEH5"/>
</dbReference>
<reference evidence="7 8" key="1">
    <citation type="submission" date="2022-01" db="EMBL/GenBank/DDBJ databases">
        <title>A chromosomal length assembly of Cordylochernes scorpioides.</title>
        <authorList>
            <person name="Zeh D."/>
            <person name="Zeh J."/>
        </authorList>
    </citation>
    <scope>NUCLEOTIDE SEQUENCE [LARGE SCALE GENOMIC DNA]</scope>
    <source>
        <strain evidence="7">IN4F17</strain>
        <tissue evidence="7">Whole Body</tissue>
    </source>
</reference>
<evidence type="ECO:0000256" key="3">
    <source>
        <dbReference type="ARBA" id="ARBA00023242"/>
    </source>
</evidence>
<dbReference type="InterPro" id="IPR005818">
    <property type="entry name" value="Histone_H1/H5_H15"/>
</dbReference>
<keyword evidence="8" id="KW-1185">Reference proteome</keyword>
<dbReference type="InterPro" id="IPR036388">
    <property type="entry name" value="WH-like_DNA-bd_sf"/>
</dbReference>
<accession>A0ABY6KP41</accession>
<dbReference type="Pfam" id="PF00538">
    <property type="entry name" value="Linker_histone"/>
    <property type="match status" value="1"/>
</dbReference>
<name>A0ABY6KP41_9ARAC</name>
<dbReference type="EMBL" id="CP092869">
    <property type="protein sequence ID" value="UYV70433.1"/>
    <property type="molecule type" value="Genomic_DNA"/>
</dbReference>
<organism evidence="7 8">
    <name type="scientific">Cordylochernes scorpioides</name>
    <dbReference type="NCBI Taxonomy" id="51811"/>
    <lineage>
        <taxon>Eukaryota</taxon>
        <taxon>Metazoa</taxon>
        <taxon>Ecdysozoa</taxon>
        <taxon>Arthropoda</taxon>
        <taxon>Chelicerata</taxon>
        <taxon>Arachnida</taxon>
        <taxon>Pseudoscorpiones</taxon>
        <taxon>Cheliferoidea</taxon>
        <taxon>Chernetidae</taxon>
        <taxon>Cordylochernes</taxon>
    </lineage>
</organism>
<evidence type="ECO:0000313" key="7">
    <source>
        <dbReference type="EMBL" id="UYV70433.1"/>
    </source>
</evidence>
<evidence type="ECO:0000313" key="8">
    <source>
        <dbReference type="Proteomes" id="UP001235939"/>
    </source>
</evidence>
<keyword evidence="3 4" id="KW-0539">Nucleus</keyword>
<dbReference type="Gene3D" id="1.10.10.10">
    <property type="entry name" value="Winged helix-like DNA-binding domain superfamily/Winged helix DNA-binding domain"/>
    <property type="match status" value="1"/>
</dbReference>
<comment type="function">
    <text evidence="1">Histones H1 are necessary for the condensation of nucleosome chains into higher-order structures.</text>
</comment>
<gene>
    <name evidence="7" type="ORF">LAZ67_7002972</name>
</gene>
<feature type="compositionally biased region" description="Basic and acidic residues" evidence="5">
    <location>
        <begin position="302"/>
        <end position="320"/>
    </location>
</feature>
<feature type="compositionally biased region" description="Basic and acidic residues" evidence="5">
    <location>
        <begin position="243"/>
        <end position="263"/>
    </location>
</feature>
<protein>
    <submittedName>
        <fullName evidence="7">HIST1H1A</fullName>
    </submittedName>
</protein>
<dbReference type="CDD" id="cd00073">
    <property type="entry name" value="H15"/>
    <property type="match status" value="1"/>
</dbReference>
<comment type="similarity">
    <text evidence="4">Belongs to the histone H1/H5 family.</text>
</comment>
<evidence type="ECO:0000256" key="5">
    <source>
        <dbReference type="SAM" id="MobiDB-lite"/>
    </source>
</evidence>
<dbReference type="PANTHER" id="PTHR46060">
    <property type="entry name" value="MARINER MOS1 TRANSPOSASE-LIKE PROTEIN"/>
    <property type="match status" value="1"/>
</dbReference>
<feature type="compositionally biased region" description="Basic residues" evidence="5">
    <location>
        <begin position="264"/>
        <end position="301"/>
    </location>
</feature>
<dbReference type="PANTHER" id="PTHR46060:SF1">
    <property type="entry name" value="MARINER MOS1 TRANSPOSASE-LIKE PROTEIN"/>
    <property type="match status" value="1"/>
</dbReference>
<feature type="region of interest" description="Disordered" evidence="5">
    <location>
        <begin position="185"/>
        <end position="320"/>
    </location>
</feature>
<evidence type="ECO:0000256" key="1">
    <source>
        <dbReference type="ARBA" id="ARBA00002809"/>
    </source>
</evidence>